<evidence type="ECO:0000313" key="3">
    <source>
        <dbReference type="Proteomes" id="UP001595748"/>
    </source>
</evidence>
<dbReference type="EMBL" id="JBHRZF010000158">
    <property type="protein sequence ID" value="MFC3861828.1"/>
    <property type="molecule type" value="Genomic_DNA"/>
</dbReference>
<accession>A0ABV8A7X7</accession>
<comment type="caution">
    <text evidence="2">The sequence shown here is derived from an EMBL/GenBank/DDBJ whole genome shotgun (WGS) entry which is preliminary data.</text>
</comment>
<protein>
    <recommendedName>
        <fullName evidence="4">SPW repeat-containing protein</fullName>
    </recommendedName>
</protein>
<sequence>MLQATAHHFTQEVQAVQKRHIQWWILLVVASMLPIQQLKEGQPLAVALLNFVIMGVFAGAAINPDRLTRWSLLLVTALLVAVVNGLYFSSAGLSVLAVVGQVIVMTVLLGGFSELVWRYQQKNNLM</sequence>
<feature type="transmembrane region" description="Helical" evidence="1">
    <location>
        <begin position="21"/>
        <end position="38"/>
    </location>
</feature>
<organism evidence="2 3">
    <name type="scientific">Deinococcus antarcticus</name>
    <dbReference type="NCBI Taxonomy" id="1298767"/>
    <lineage>
        <taxon>Bacteria</taxon>
        <taxon>Thermotogati</taxon>
        <taxon>Deinococcota</taxon>
        <taxon>Deinococci</taxon>
        <taxon>Deinococcales</taxon>
        <taxon>Deinococcaceae</taxon>
        <taxon>Deinococcus</taxon>
    </lineage>
</organism>
<dbReference type="Proteomes" id="UP001595748">
    <property type="component" value="Unassembled WGS sequence"/>
</dbReference>
<reference evidence="3" key="1">
    <citation type="journal article" date="2019" name="Int. J. Syst. Evol. Microbiol.">
        <title>The Global Catalogue of Microorganisms (GCM) 10K type strain sequencing project: providing services to taxonomists for standard genome sequencing and annotation.</title>
        <authorList>
            <consortium name="The Broad Institute Genomics Platform"/>
            <consortium name="The Broad Institute Genome Sequencing Center for Infectious Disease"/>
            <person name="Wu L."/>
            <person name="Ma J."/>
        </authorList>
    </citation>
    <scope>NUCLEOTIDE SEQUENCE [LARGE SCALE GENOMIC DNA]</scope>
    <source>
        <strain evidence="3">CCTCC AB 2013263</strain>
    </source>
</reference>
<keyword evidence="3" id="KW-1185">Reference proteome</keyword>
<dbReference type="RefSeq" id="WP_380079110.1">
    <property type="nucleotide sequence ID" value="NZ_JBHRZF010000158.1"/>
</dbReference>
<keyword evidence="1" id="KW-1133">Transmembrane helix</keyword>
<keyword evidence="1" id="KW-0812">Transmembrane</keyword>
<proteinExistence type="predicted"/>
<name>A0ABV8A7X7_9DEIO</name>
<feature type="transmembrane region" description="Helical" evidence="1">
    <location>
        <begin position="70"/>
        <end position="89"/>
    </location>
</feature>
<evidence type="ECO:0000313" key="2">
    <source>
        <dbReference type="EMBL" id="MFC3861828.1"/>
    </source>
</evidence>
<feature type="transmembrane region" description="Helical" evidence="1">
    <location>
        <begin position="95"/>
        <end position="117"/>
    </location>
</feature>
<evidence type="ECO:0008006" key="4">
    <source>
        <dbReference type="Google" id="ProtNLM"/>
    </source>
</evidence>
<gene>
    <name evidence="2" type="ORF">ACFOPQ_13760</name>
</gene>
<feature type="transmembrane region" description="Helical" evidence="1">
    <location>
        <begin position="44"/>
        <end position="63"/>
    </location>
</feature>
<keyword evidence="1" id="KW-0472">Membrane</keyword>
<evidence type="ECO:0000256" key="1">
    <source>
        <dbReference type="SAM" id="Phobius"/>
    </source>
</evidence>